<dbReference type="Proteomes" id="UP000533953">
    <property type="component" value="Unassembled WGS sequence"/>
</dbReference>
<dbReference type="STRING" id="1552123.EP57_02515"/>
<dbReference type="InterPro" id="IPR000620">
    <property type="entry name" value="EamA_dom"/>
</dbReference>
<evidence type="ECO:0000256" key="4">
    <source>
        <dbReference type="ARBA" id="ARBA00022692"/>
    </source>
</evidence>
<gene>
    <name evidence="9" type="ORF">EP57_02515</name>
    <name evidence="10" type="ORF">HB811_08240</name>
    <name evidence="11" type="ORF">HB836_05505</name>
    <name evidence="13" type="ORF">HB904_13045</name>
    <name evidence="12" type="ORF">HCI99_03135</name>
</gene>
<keyword evidence="5 7" id="KW-1133">Transmembrane helix</keyword>
<dbReference type="EMBL" id="JAASTX010000003">
    <property type="protein sequence ID" value="MBC1490810.1"/>
    <property type="molecule type" value="Genomic_DNA"/>
</dbReference>
<evidence type="ECO:0000256" key="2">
    <source>
        <dbReference type="ARBA" id="ARBA00007362"/>
    </source>
</evidence>
<sequence>MQKGKTPVTLYLLLVLVMASWGLNVTATKILVAHFPPITMTAFRIFTAAIVVFIFLIAIGKFRLPTRRELGYIVAGSLFNIFIHHYFLASGLTMTSGTNGGLILGIGPVLTAILAVIFLREAISAGQLIGLVAGLLGVSIVVLTGGQGLSGISLGDIYVFIAILSQCFSFIIIKRIAGTLDTRLMTAYMLLIGSVLLFFTSLIKEPDGLAQMSGHSVSMWALFLVSAVCATAFGNLIYNFAVGQIGPSKTAIFMNLNPFFSLIGAALFLNEQISWMQILGFILIIIGVVLGSGALTELLRTRNKVRDPEKILDE</sequence>
<feature type="transmembrane region" description="Helical" evidence="7">
    <location>
        <begin position="218"/>
        <end position="238"/>
    </location>
</feature>
<dbReference type="eggNOG" id="COG0697">
    <property type="taxonomic scope" value="Bacteria"/>
</dbReference>
<comment type="subcellular location">
    <subcellularLocation>
        <location evidence="1">Cell membrane</location>
        <topology evidence="1">Multi-pass membrane protein</topology>
    </subcellularLocation>
</comment>
<dbReference type="SUPFAM" id="SSF103481">
    <property type="entry name" value="Multidrug resistance efflux transporter EmrE"/>
    <property type="match status" value="2"/>
</dbReference>
<feature type="transmembrane region" description="Helical" evidence="7">
    <location>
        <begin position="185"/>
        <end position="203"/>
    </location>
</feature>
<feature type="transmembrane region" description="Helical" evidence="7">
    <location>
        <begin position="152"/>
        <end position="173"/>
    </location>
</feature>
<dbReference type="Pfam" id="PF00892">
    <property type="entry name" value="EamA"/>
    <property type="match status" value="2"/>
</dbReference>
<dbReference type="InterPro" id="IPR050638">
    <property type="entry name" value="AA-Vitamin_Transporters"/>
</dbReference>
<protein>
    <submittedName>
        <fullName evidence="10">DMT family transporter</fullName>
    </submittedName>
    <submittedName>
        <fullName evidence="9">Membrane protein</fullName>
    </submittedName>
</protein>
<organism evidence="9 14">
    <name type="scientific">Listeria booriae</name>
    <dbReference type="NCBI Taxonomy" id="1552123"/>
    <lineage>
        <taxon>Bacteria</taxon>
        <taxon>Bacillati</taxon>
        <taxon>Bacillota</taxon>
        <taxon>Bacilli</taxon>
        <taxon>Bacillales</taxon>
        <taxon>Listeriaceae</taxon>
        <taxon>Listeria</taxon>
    </lineage>
</organism>
<dbReference type="RefSeq" id="WP_036083905.1">
    <property type="nucleotide sequence ID" value="NZ_CBCSHQ010000001.1"/>
</dbReference>
<comment type="caution">
    <text evidence="9">The sequence shown here is derived from an EMBL/GenBank/DDBJ whole genome shotgun (WGS) entry which is preliminary data.</text>
</comment>
<dbReference type="Proteomes" id="UP000544413">
    <property type="component" value="Unassembled WGS sequence"/>
</dbReference>
<evidence type="ECO:0000313" key="17">
    <source>
        <dbReference type="Proteomes" id="UP000544413"/>
    </source>
</evidence>
<evidence type="ECO:0000256" key="7">
    <source>
        <dbReference type="SAM" id="Phobius"/>
    </source>
</evidence>
<dbReference type="InterPro" id="IPR037185">
    <property type="entry name" value="EmrE-like"/>
</dbReference>
<feature type="transmembrane region" description="Helical" evidence="7">
    <location>
        <begin position="250"/>
        <end position="269"/>
    </location>
</feature>
<evidence type="ECO:0000256" key="3">
    <source>
        <dbReference type="ARBA" id="ARBA00022475"/>
    </source>
</evidence>
<dbReference type="Proteomes" id="UP000029844">
    <property type="component" value="Unassembled WGS sequence"/>
</dbReference>
<evidence type="ECO:0000313" key="12">
    <source>
        <dbReference type="EMBL" id="MBC1490810.1"/>
    </source>
</evidence>
<evidence type="ECO:0000313" key="14">
    <source>
        <dbReference type="Proteomes" id="UP000029844"/>
    </source>
</evidence>
<keyword evidence="6 7" id="KW-0472">Membrane</keyword>
<evidence type="ECO:0000256" key="1">
    <source>
        <dbReference type="ARBA" id="ARBA00004651"/>
    </source>
</evidence>
<accession>A0A099WCM5</accession>
<evidence type="ECO:0000313" key="9">
    <source>
        <dbReference type="EMBL" id="KGL43469.1"/>
    </source>
</evidence>
<reference evidence="15 16" key="2">
    <citation type="submission" date="2020-03" db="EMBL/GenBank/DDBJ databases">
        <title>Soil Listeria distribution.</title>
        <authorList>
            <person name="Liao J."/>
            <person name="Wiedmann M."/>
        </authorList>
    </citation>
    <scope>NUCLEOTIDE SEQUENCE [LARGE SCALE GENOMIC DNA]</scope>
    <source>
        <strain evidence="13 18">FSL L7-1299</strain>
        <strain evidence="12 15">FSL L7-1547</strain>
        <strain evidence="11 17">FSL L7-1658</strain>
        <strain evidence="10 16">FSL L7-1816</strain>
    </source>
</reference>
<evidence type="ECO:0000313" key="10">
    <source>
        <dbReference type="EMBL" id="MBC1316759.1"/>
    </source>
</evidence>
<feature type="transmembrane region" description="Helical" evidence="7">
    <location>
        <begin position="128"/>
        <end position="146"/>
    </location>
</feature>
<evidence type="ECO:0000313" key="18">
    <source>
        <dbReference type="Proteomes" id="UP000574104"/>
    </source>
</evidence>
<dbReference type="GO" id="GO:0005886">
    <property type="term" value="C:plasma membrane"/>
    <property type="evidence" value="ECO:0007669"/>
    <property type="project" value="UniProtKB-SubCell"/>
</dbReference>
<dbReference type="GeneID" id="58716307"/>
<dbReference type="EMBL" id="JAARPT010000002">
    <property type="protein sequence ID" value="MBC1401047.1"/>
    <property type="molecule type" value="Genomic_DNA"/>
</dbReference>
<dbReference type="PANTHER" id="PTHR32322">
    <property type="entry name" value="INNER MEMBRANE TRANSPORTER"/>
    <property type="match status" value="1"/>
</dbReference>
<keyword evidence="4 7" id="KW-0812">Transmembrane</keyword>
<feature type="transmembrane region" description="Helical" evidence="7">
    <location>
        <begin position="70"/>
        <end position="88"/>
    </location>
</feature>
<reference evidence="9 14" key="1">
    <citation type="submission" date="2014-05" db="EMBL/GenBank/DDBJ databases">
        <title>Novel Listeriaceae from food processing environments.</title>
        <authorList>
            <person name="den Bakker H.C."/>
        </authorList>
    </citation>
    <scope>NUCLEOTIDE SEQUENCE [LARGE SCALE GENOMIC DNA]</scope>
    <source>
        <strain evidence="9 14">FSL A5-0281</strain>
    </source>
</reference>
<evidence type="ECO:0000259" key="8">
    <source>
        <dbReference type="Pfam" id="PF00892"/>
    </source>
</evidence>
<feature type="transmembrane region" description="Helical" evidence="7">
    <location>
        <begin position="100"/>
        <end position="119"/>
    </location>
</feature>
<evidence type="ECO:0000313" key="11">
    <source>
        <dbReference type="EMBL" id="MBC1401047.1"/>
    </source>
</evidence>
<feature type="transmembrane region" description="Helical" evidence="7">
    <location>
        <begin position="38"/>
        <end position="58"/>
    </location>
</feature>
<evidence type="ECO:0000256" key="6">
    <source>
        <dbReference type="ARBA" id="ARBA00023136"/>
    </source>
</evidence>
<feature type="domain" description="EamA" evidence="8">
    <location>
        <begin position="11"/>
        <end position="142"/>
    </location>
</feature>
<evidence type="ECO:0000313" key="16">
    <source>
        <dbReference type="Proteomes" id="UP000543379"/>
    </source>
</evidence>
<dbReference type="Proteomes" id="UP000574104">
    <property type="component" value="Unassembled WGS sequence"/>
</dbReference>
<dbReference type="AlphaFoldDB" id="A0A099WCM5"/>
<keyword evidence="14" id="KW-1185">Reference proteome</keyword>
<comment type="similarity">
    <text evidence="2">Belongs to the EamA transporter family.</text>
</comment>
<dbReference type="Proteomes" id="UP000543379">
    <property type="component" value="Unassembled WGS sequence"/>
</dbReference>
<name>A0A099WCM5_9LIST</name>
<evidence type="ECO:0000256" key="5">
    <source>
        <dbReference type="ARBA" id="ARBA00022989"/>
    </source>
</evidence>
<dbReference type="EMBL" id="JAARSH010000009">
    <property type="protein sequence ID" value="MBC1617125.1"/>
    <property type="molecule type" value="Genomic_DNA"/>
</dbReference>
<evidence type="ECO:0000313" key="15">
    <source>
        <dbReference type="Proteomes" id="UP000533953"/>
    </source>
</evidence>
<dbReference type="PANTHER" id="PTHR32322:SF18">
    <property type="entry name" value="S-ADENOSYLMETHIONINE_S-ADENOSYLHOMOCYSTEINE TRANSPORTER"/>
    <property type="match status" value="1"/>
</dbReference>
<feature type="domain" description="EamA" evidence="8">
    <location>
        <begin position="154"/>
        <end position="290"/>
    </location>
</feature>
<dbReference type="OrthoDB" id="4529062at2"/>
<dbReference type="EMBL" id="JAAROV010000002">
    <property type="protein sequence ID" value="MBC1316759.1"/>
    <property type="molecule type" value="Genomic_DNA"/>
</dbReference>
<dbReference type="EMBL" id="JNFA01000005">
    <property type="protein sequence ID" value="KGL43469.1"/>
    <property type="molecule type" value="Genomic_DNA"/>
</dbReference>
<keyword evidence="3" id="KW-1003">Cell membrane</keyword>
<proteinExistence type="inferred from homology"/>
<feature type="transmembrane region" description="Helical" evidence="7">
    <location>
        <begin position="275"/>
        <end position="296"/>
    </location>
</feature>
<evidence type="ECO:0000313" key="13">
    <source>
        <dbReference type="EMBL" id="MBC1617125.1"/>
    </source>
</evidence>